<evidence type="ECO:0000256" key="1">
    <source>
        <dbReference type="SAM" id="MobiDB-lite"/>
    </source>
</evidence>
<keyword evidence="2" id="KW-0812">Transmembrane</keyword>
<dbReference type="STRING" id="103372.F4WD95"/>
<reference evidence="3" key="1">
    <citation type="submission" date="2011-02" db="EMBL/GenBank/DDBJ databases">
        <title>The genome of the leaf-cutting ant Acromyrmex echinatior suggests key adaptations to social evolution and fungus farming.</title>
        <authorList>
            <person name="Nygaard S."/>
            <person name="Zhang G."/>
        </authorList>
    </citation>
    <scope>NUCLEOTIDE SEQUENCE</scope>
</reference>
<proteinExistence type="predicted"/>
<evidence type="ECO:0008006" key="5">
    <source>
        <dbReference type="Google" id="ProtNLM"/>
    </source>
</evidence>
<dbReference type="eggNOG" id="ENOG502T9P9">
    <property type="taxonomic scope" value="Eukaryota"/>
</dbReference>
<feature type="compositionally biased region" description="Basic and acidic residues" evidence="1">
    <location>
        <begin position="349"/>
        <end position="359"/>
    </location>
</feature>
<name>F4WD95_ACREC</name>
<protein>
    <recommendedName>
        <fullName evidence="5">Cuticle protein</fullName>
    </recommendedName>
</protein>
<evidence type="ECO:0000313" key="4">
    <source>
        <dbReference type="Proteomes" id="UP000007755"/>
    </source>
</evidence>
<dbReference type="AlphaFoldDB" id="F4WD95"/>
<feature type="transmembrane region" description="Helical" evidence="2">
    <location>
        <begin position="15"/>
        <end position="38"/>
    </location>
</feature>
<keyword evidence="2" id="KW-0472">Membrane</keyword>
<accession>F4WD95</accession>
<evidence type="ECO:0000256" key="2">
    <source>
        <dbReference type="SAM" id="Phobius"/>
    </source>
</evidence>
<dbReference type="OrthoDB" id="7699232at2759"/>
<keyword evidence="2" id="KW-1133">Transmembrane helix</keyword>
<dbReference type="InParanoid" id="F4WD95"/>
<evidence type="ECO:0000313" key="3">
    <source>
        <dbReference type="EMBL" id="EGI67822.1"/>
    </source>
</evidence>
<dbReference type="Proteomes" id="UP000007755">
    <property type="component" value="Unassembled WGS sequence"/>
</dbReference>
<gene>
    <name evidence="3" type="ORF">G5I_03548</name>
</gene>
<sequence length="422" mass="44540">MAYILVVVPGSAQSLFYHGIVLSAILACAFATSPLIYAKLVPGAPIGLDGRVTDTAEVALAKAEHAAAHINEKINLAAEAARSADVLAYVAPSNVAVVDSSVQLVQPVAVTAKLASGAPIGLDGRVVDTPEVALAKAEHAAAHINHFNEKLGYEATKSIYHEQPAVIVDPAYVSSSPYGNPLVHQQVAPNFAPPAPVGEDGNVIDTPEVAQAKAAHFAEFARAAARAVQDEKNQQGLSDYQPQISSPAYSYSAAQPTGVPYLKQASYQQPTPIYQTANHVPAPIYVNYQQPQQYDARANFVGQKSYTLPAKPTTFVPAPLAEDGTVLDTPEVAALKATRLAELAEAEARAYKHASENPSEHQGQAYGSPSGPAPANLGHYGASRAFPASSYPGTQSYATQQVYNPSGFQPRHYQSQHLIGNF</sequence>
<feature type="region of interest" description="Disordered" evidence="1">
    <location>
        <begin position="349"/>
        <end position="381"/>
    </location>
</feature>
<dbReference type="EMBL" id="GL888086">
    <property type="protein sequence ID" value="EGI67822.1"/>
    <property type="molecule type" value="Genomic_DNA"/>
</dbReference>
<organism evidence="4">
    <name type="scientific">Acromyrmex echinatior</name>
    <name type="common">Panamanian leafcutter ant</name>
    <name type="synonym">Acromyrmex octospinosus echinatior</name>
    <dbReference type="NCBI Taxonomy" id="103372"/>
    <lineage>
        <taxon>Eukaryota</taxon>
        <taxon>Metazoa</taxon>
        <taxon>Ecdysozoa</taxon>
        <taxon>Arthropoda</taxon>
        <taxon>Hexapoda</taxon>
        <taxon>Insecta</taxon>
        <taxon>Pterygota</taxon>
        <taxon>Neoptera</taxon>
        <taxon>Endopterygota</taxon>
        <taxon>Hymenoptera</taxon>
        <taxon>Apocrita</taxon>
        <taxon>Aculeata</taxon>
        <taxon>Formicoidea</taxon>
        <taxon>Formicidae</taxon>
        <taxon>Myrmicinae</taxon>
        <taxon>Acromyrmex</taxon>
    </lineage>
</organism>
<keyword evidence="4" id="KW-1185">Reference proteome</keyword>